<reference evidence="1 2" key="1">
    <citation type="submission" date="2016-07" db="EMBL/GenBank/DDBJ databases">
        <title>Draft genome sequence of Methyloligella halotolerans C2T (VKM B-2706T=CCUG 61687T=DSM 25045T), a halotolerant polyhydroxybutyrate accumulating methylotroph.</title>
        <authorList>
            <person name="Vasilenko O.V."/>
            <person name="Doronina N.V."/>
            <person name="Poroshina M.N."/>
            <person name="Tarlachkov S.V."/>
            <person name="Trotsenko Y.A."/>
        </authorList>
    </citation>
    <scope>NUCLEOTIDE SEQUENCE [LARGE SCALE GENOMIC DNA]</scope>
    <source>
        <strain evidence="1 2">VKM B-2706</strain>
    </source>
</reference>
<protein>
    <submittedName>
        <fullName evidence="1">Uncharacterized protein</fullName>
    </submittedName>
</protein>
<dbReference type="RefSeq" id="WP_069095134.1">
    <property type="nucleotide sequence ID" value="NZ_MASI01000004.1"/>
</dbReference>
<sequence length="174" mass="19641">MGVKAMPPTRIETPQEFFDFVVIPDVRDFRMGPDLRRAYHACTSLLSLRDWVYRKHRGRPWSDAGRSMNPFTSKAALQAALEQIDDQFSVITDVANASKHMVLEPGRGRTNLYGAANTETRSRGALGTVAIGEAAIGESITEVWVKIDDRYVHVDVSIDRAFGVWQRLMEENSW</sequence>
<dbReference type="Proteomes" id="UP000095087">
    <property type="component" value="Unassembled WGS sequence"/>
</dbReference>
<organism evidence="1 2">
    <name type="scientific">Methyloligella halotolerans</name>
    <dbReference type="NCBI Taxonomy" id="1177755"/>
    <lineage>
        <taxon>Bacteria</taxon>
        <taxon>Pseudomonadati</taxon>
        <taxon>Pseudomonadota</taxon>
        <taxon>Alphaproteobacteria</taxon>
        <taxon>Hyphomicrobiales</taxon>
        <taxon>Hyphomicrobiaceae</taxon>
        <taxon>Methyloligella</taxon>
    </lineage>
</organism>
<comment type="caution">
    <text evidence="1">The sequence shown here is derived from an EMBL/GenBank/DDBJ whole genome shotgun (WGS) entry which is preliminary data.</text>
</comment>
<gene>
    <name evidence="1" type="ORF">A7A08_01857</name>
</gene>
<dbReference type="AlphaFoldDB" id="A0A1E2RY15"/>
<proteinExistence type="predicted"/>
<evidence type="ECO:0000313" key="1">
    <source>
        <dbReference type="EMBL" id="ODA67111.1"/>
    </source>
</evidence>
<keyword evidence="2" id="KW-1185">Reference proteome</keyword>
<name>A0A1E2RY15_9HYPH</name>
<accession>A0A1E2RY15</accession>
<dbReference type="EMBL" id="MASI01000004">
    <property type="protein sequence ID" value="ODA67111.1"/>
    <property type="molecule type" value="Genomic_DNA"/>
</dbReference>
<dbReference type="OrthoDB" id="8451567at2"/>
<evidence type="ECO:0000313" key="2">
    <source>
        <dbReference type="Proteomes" id="UP000095087"/>
    </source>
</evidence>